<comment type="caution">
    <text evidence="1">The sequence shown here is derived from an EMBL/GenBank/DDBJ whole genome shotgun (WGS) entry which is preliminary data.</text>
</comment>
<sequence>MTYEASMLNCYGSEVSMVNSGSGPNVPVHTRSDDYQTQAQAPKVQYMIDCHPDYCYLPTSVMKTYAPATPWTTSCRTIYPSDEEIAATLGSPSKNYSSKIRSNASGDSGDAPSFQRARKQLIQDAYVDTIAGREFNDVKFRVFSSRSRKGRKSKPLTVHARSAILDVASPKLREYLAKPGSAIRFVDRRGPPVEDDDYEDDSDFSECEEDDDTGHRKAVMRCTDLTYPAEMVSPISARKVSSPRNLLAEGKYYIACKRGTQAYHVAAYVGSIVGSRVYSDGVATPKVAHSAPFRAEREECFSDQDMEDYCTDFSEEVRSLTPVSTSTLSSPVASSGDSYAMGEVGEKEYVVAIEPVRPDESHVYGDDVNDALSAHADQTTETSDDSFIVRNGAHKTWQSLILYLYNDHVSFAPLRSGGSRRGERGCCSPKSVYRLASKFGLNKLQETAKEAIRAGLSEQNIVHELFSDFTWRYPEIIAMEVAVFRRLSSHPKVQSDWEEMSRRVSAGALPKSSGIIASLLMQ</sequence>
<dbReference type="Proteomes" id="UP001148662">
    <property type="component" value="Unassembled WGS sequence"/>
</dbReference>
<organism evidence="1 2">
    <name type="scientific">Phlebia brevispora</name>
    <dbReference type="NCBI Taxonomy" id="194682"/>
    <lineage>
        <taxon>Eukaryota</taxon>
        <taxon>Fungi</taxon>
        <taxon>Dikarya</taxon>
        <taxon>Basidiomycota</taxon>
        <taxon>Agaricomycotina</taxon>
        <taxon>Agaricomycetes</taxon>
        <taxon>Polyporales</taxon>
        <taxon>Meruliaceae</taxon>
        <taxon>Phlebia</taxon>
    </lineage>
</organism>
<keyword evidence="2" id="KW-1185">Reference proteome</keyword>
<accession>A0ACC1RXG5</accession>
<protein>
    <submittedName>
        <fullName evidence="1">Uncharacterized protein</fullName>
    </submittedName>
</protein>
<proteinExistence type="predicted"/>
<evidence type="ECO:0000313" key="2">
    <source>
        <dbReference type="Proteomes" id="UP001148662"/>
    </source>
</evidence>
<gene>
    <name evidence="1" type="ORF">NM688_g8089</name>
</gene>
<name>A0ACC1RXG5_9APHY</name>
<dbReference type="EMBL" id="JANHOG010002068">
    <property type="protein sequence ID" value="KAJ3527738.1"/>
    <property type="molecule type" value="Genomic_DNA"/>
</dbReference>
<evidence type="ECO:0000313" key="1">
    <source>
        <dbReference type="EMBL" id="KAJ3527738.1"/>
    </source>
</evidence>
<reference evidence="1" key="1">
    <citation type="submission" date="2022-07" db="EMBL/GenBank/DDBJ databases">
        <title>Genome Sequence of Phlebia brevispora.</title>
        <authorList>
            <person name="Buettner E."/>
        </authorList>
    </citation>
    <scope>NUCLEOTIDE SEQUENCE</scope>
    <source>
        <strain evidence="1">MPL23</strain>
    </source>
</reference>